<sequence>MEHECVVEVEEDTGGGLAEEPLVGEGASNLYVDGARKYIGREPCMAWAVVDSEGELIAREQIPGYHSAPIAELIALTKALEWGKGKRINVYTDSRYAFGVVHAYMTAWSRRGFVASSGGHIQHENLIKDFILAARQPFEAAVIKVQAFRRIENYAQQSNSWADQAVKDLLEQERVGMQTPGIAAMKAAGNADIDVRQEQERTLVEEKGGGVITGDG</sequence>
<keyword evidence="3" id="KW-1185">Reference proteome</keyword>
<proteinExistence type="predicted"/>
<dbReference type="PROSITE" id="PS50879">
    <property type="entry name" value="RNASE_H_1"/>
    <property type="match status" value="1"/>
</dbReference>
<dbReference type="EMBL" id="BFAA01004341">
    <property type="protein sequence ID" value="GCB67037.1"/>
    <property type="molecule type" value="Genomic_DNA"/>
</dbReference>
<dbReference type="Proteomes" id="UP000288216">
    <property type="component" value="Unassembled WGS sequence"/>
</dbReference>
<dbReference type="GO" id="GO:0004523">
    <property type="term" value="F:RNA-DNA hybrid ribonuclease activity"/>
    <property type="evidence" value="ECO:0007669"/>
    <property type="project" value="InterPro"/>
</dbReference>
<dbReference type="SUPFAM" id="SSF53098">
    <property type="entry name" value="Ribonuclease H-like"/>
    <property type="match status" value="1"/>
</dbReference>
<dbReference type="Pfam" id="PF00075">
    <property type="entry name" value="RNase_H"/>
    <property type="match status" value="1"/>
</dbReference>
<name>A0A401P1Q8_SCYTO</name>
<reference evidence="2 3" key="1">
    <citation type="journal article" date="2018" name="Nat. Ecol. Evol.">
        <title>Shark genomes provide insights into elasmobranch evolution and the origin of vertebrates.</title>
        <authorList>
            <person name="Hara Y"/>
            <person name="Yamaguchi K"/>
            <person name="Onimaru K"/>
            <person name="Kadota M"/>
            <person name="Koyanagi M"/>
            <person name="Keeley SD"/>
            <person name="Tatsumi K"/>
            <person name="Tanaka K"/>
            <person name="Motone F"/>
            <person name="Kageyama Y"/>
            <person name="Nozu R"/>
            <person name="Adachi N"/>
            <person name="Nishimura O"/>
            <person name="Nakagawa R"/>
            <person name="Tanegashima C"/>
            <person name="Kiyatake I"/>
            <person name="Matsumoto R"/>
            <person name="Murakumo K"/>
            <person name="Nishida K"/>
            <person name="Terakita A"/>
            <person name="Kuratani S"/>
            <person name="Sato K"/>
            <person name="Hyodo S Kuraku.S."/>
        </authorList>
    </citation>
    <scope>NUCLEOTIDE SEQUENCE [LARGE SCALE GENOMIC DNA]</scope>
</reference>
<dbReference type="InterPro" id="IPR012337">
    <property type="entry name" value="RNaseH-like_sf"/>
</dbReference>
<accession>A0A401P1Q8</accession>
<protein>
    <recommendedName>
        <fullName evidence="1">RNase H type-1 domain-containing protein</fullName>
    </recommendedName>
</protein>
<dbReference type="InterPro" id="IPR036397">
    <property type="entry name" value="RNaseH_sf"/>
</dbReference>
<dbReference type="OrthoDB" id="9950135at2759"/>
<gene>
    <name evidence="2" type="ORF">scyTo_0010186</name>
</gene>
<feature type="domain" description="RNase H type-1" evidence="1">
    <location>
        <begin position="24"/>
        <end position="171"/>
    </location>
</feature>
<evidence type="ECO:0000313" key="2">
    <source>
        <dbReference type="EMBL" id="GCB67037.1"/>
    </source>
</evidence>
<dbReference type="Gene3D" id="3.30.420.10">
    <property type="entry name" value="Ribonuclease H-like superfamily/Ribonuclease H"/>
    <property type="match status" value="1"/>
</dbReference>
<dbReference type="AlphaFoldDB" id="A0A401P1Q8"/>
<evidence type="ECO:0000313" key="3">
    <source>
        <dbReference type="Proteomes" id="UP000288216"/>
    </source>
</evidence>
<dbReference type="STRING" id="75743.A0A401P1Q8"/>
<evidence type="ECO:0000259" key="1">
    <source>
        <dbReference type="PROSITE" id="PS50879"/>
    </source>
</evidence>
<comment type="caution">
    <text evidence="2">The sequence shown here is derived from an EMBL/GenBank/DDBJ whole genome shotgun (WGS) entry which is preliminary data.</text>
</comment>
<dbReference type="GO" id="GO:0003676">
    <property type="term" value="F:nucleic acid binding"/>
    <property type="evidence" value="ECO:0007669"/>
    <property type="project" value="InterPro"/>
</dbReference>
<dbReference type="InterPro" id="IPR002156">
    <property type="entry name" value="RNaseH_domain"/>
</dbReference>
<dbReference type="OMA" id="GREPCMA"/>
<organism evidence="2 3">
    <name type="scientific">Scyliorhinus torazame</name>
    <name type="common">Cloudy catshark</name>
    <name type="synonym">Catulus torazame</name>
    <dbReference type="NCBI Taxonomy" id="75743"/>
    <lineage>
        <taxon>Eukaryota</taxon>
        <taxon>Metazoa</taxon>
        <taxon>Chordata</taxon>
        <taxon>Craniata</taxon>
        <taxon>Vertebrata</taxon>
        <taxon>Chondrichthyes</taxon>
        <taxon>Elasmobranchii</taxon>
        <taxon>Galeomorphii</taxon>
        <taxon>Galeoidea</taxon>
        <taxon>Carcharhiniformes</taxon>
        <taxon>Scyliorhinidae</taxon>
        <taxon>Scyliorhinus</taxon>
    </lineage>
</organism>